<evidence type="ECO:0000256" key="2">
    <source>
        <dbReference type="ARBA" id="ARBA00022556"/>
    </source>
</evidence>
<evidence type="ECO:0000313" key="7">
    <source>
        <dbReference type="EMBL" id="OUS44697.1"/>
    </source>
</evidence>
<dbReference type="GO" id="GO:0009245">
    <property type="term" value="P:lipid A biosynthetic process"/>
    <property type="evidence" value="ECO:0007669"/>
    <property type="project" value="UniProtKB-KW"/>
</dbReference>
<dbReference type="PANTHER" id="PTHR43480">
    <property type="entry name" value="ACYL-[ACYL-CARRIER-PROTEIN]--UDP-N-ACETYLGLUCOSAMINE O-ACYLTRANSFERASE"/>
    <property type="match status" value="1"/>
</dbReference>
<dbReference type="SUPFAM" id="SSF51161">
    <property type="entry name" value="Trimeric LpxA-like enzymes"/>
    <property type="match status" value="1"/>
</dbReference>
<keyword evidence="5 7" id="KW-0012">Acyltransferase</keyword>
<keyword evidence="1" id="KW-0444">Lipid biosynthesis</keyword>
<sequence length="262" mass="27697">MSTQIHPTAYIEDGAALGDGVIVGPFCHIGPHARIGANSVLMTHSVVTGHTELGEGCVLHPHAVLGGVPQVIGFESTPDSRLVVGENCVFREYATAHSGMPKFGGLTVIGNNCFVMIGAHIAHDNHIGNNVVMANNVSLAGHITVGDNVWFGGLAAVHQFSRIGRNAFIGGGAIVVEDVIPFGSVVGNHAKLSGLNMVGLKRRGFSKADIRDIRAAYKAIFLGDGLFKDRLEQASQDYAENPLAMEIITFIREGDRPICKPG</sequence>
<dbReference type="Gene3D" id="2.160.10.10">
    <property type="entry name" value="Hexapeptide repeat proteins"/>
    <property type="match status" value="1"/>
</dbReference>
<dbReference type="Proteomes" id="UP000195557">
    <property type="component" value="Unassembled WGS sequence"/>
</dbReference>
<evidence type="ECO:0000256" key="4">
    <source>
        <dbReference type="ARBA" id="ARBA00023098"/>
    </source>
</evidence>
<dbReference type="GO" id="GO:0016020">
    <property type="term" value="C:membrane"/>
    <property type="evidence" value="ECO:0007669"/>
    <property type="project" value="GOC"/>
</dbReference>
<dbReference type="Pfam" id="PF00132">
    <property type="entry name" value="Hexapep"/>
    <property type="match status" value="2"/>
</dbReference>
<evidence type="ECO:0000256" key="1">
    <source>
        <dbReference type="ARBA" id="ARBA00022516"/>
    </source>
</evidence>
<dbReference type="Gene3D" id="1.20.1180.10">
    <property type="entry name" value="Udp N-acetylglucosamine O-acyltransferase, C-terminal domain"/>
    <property type="match status" value="1"/>
</dbReference>
<dbReference type="EMBL" id="KZ155806">
    <property type="protein sequence ID" value="OUS44697.1"/>
    <property type="molecule type" value="Genomic_DNA"/>
</dbReference>
<dbReference type="NCBIfam" id="TIGR01852">
    <property type="entry name" value="lipid_A_lpxA"/>
    <property type="match status" value="1"/>
</dbReference>
<protein>
    <submittedName>
        <fullName evidence="7">Acyl---UDP-N-acetylglucosamine O-acyltransferase</fullName>
    </submittedName>
</protein>
<dbReference type="NCBIfam" id="NF003657">
    <property type="entry name" value="PRK05289.1"/>
    <property type="match status" value="1"/>
</dbReference>
<keyword evidence="4" id="KW-0443">Lipid metabolism</keyword>
<evidence type="ECO:0000259" key="6">
    <source>
        <dbReference type="Pfam" id="PF13720"/>
    </source>
</evidence>
<accession>A0A1Y5I7L2</accession>
<name>A0A1Y5I7L2_OSTTA</name>
<organism evidence="7">
    <name type="scientific">Ostreococcus tauri</name>
    <name type="common">Marine green alga</name>
    <dbReference type="NCBI Taxonomy" id="70448"/>
    <lineage>
        <taxon>Eukaryota</taxon>
        <taxon>Viridiplantae</taxon>
        <taxon>Chlorophyta</taxon>
        <taxon>Mamiellophyceae</taxon>
        <taxon>Mamiellales</taxon>
        <taxon>Bathycoccaceae</taxon>
        <taxon>Ostreococcus</taxon>
    </lineage>
</organism>
<dbReference type="PANTHER" id="PTHR43480:SF1">
    <property type="entry name" value="ACYL-[ACYL-CARRIER-PROTEIN]--UDP-N-ACETYLGLUCOSAMINE O-ACYLTRANSFERASE, MITOCHONDRIAL-RELATED"/>
    <property type="match status" value="1"/>
</dbReference>
<proteinExistence type="predicted"/>
<feature type="domain" description="UDP N-acetylglucosamine O-acyltransferase C-terminal" evidence="6">
    <location>
        <begin position="178"/>
        <end position="259"/>
    </location>
</feature>
<dbReference type="CDD" id="cd03351">
    <property type="entry name" value="LbH_UDP-GlcNAc_AT"/>
    <property type="match status" value="1"/>
</dbReference>
<dbReference type="InterPro" id="IPR029098">
    <property type="entry name" value="Acetyltransf_C"/>
</dbReference>
<evidence type="ECO:0000256" key="5">
    <source>
        <dbReference type="ARBA" id="ARBA00023315"/>
    </source>
</evidence>
<keyword evidence="2" id="KW-0441">Lipid A biosynthesis</keyword>
<evidence type="ECO:0000256" key="3">
    <source>
        <dbReference type="ARBA" id="ARBA00022679"/>
    </source>
</evidence>
<dbReference type="Pfam" id="PF13720">
    <property type="entry name" value="Acetyltransf_11"/>
    <property type="match status" value="1"/>
</dbReference>
<dbReference type="InterPro" id="IPR037157">
    <property type="entry name" value="Acetyltransf_C_sf"/>
</dbReference>
<keyword evidence="3 7" id="KW-0808">Transferase</keyword>
<dbReference type="InterPro" id="IPR011004">
    <property type="entry name" value="Trimer_LpxA-like_sf"/>
</dbReference>
<dbReference type="AlphaFoldDB" id="A0A1Y5I7L2"/>
<reference evidence="7" key="1">
    <citation type="submission" date="2017-04" db="EMBL/GenBank/DDBJ databases">
        <title>Population genomics of picophytoplankton unveils novel chromosome hypervariability.</title>
        <authorList>
            <consortium name="DOE Joint Genome Institute"/>
            <person name="Blanc-Mathieu R."/>
            <person name="Krasovec M."/>
            <person name="Hebrard M."/>
            <person name="Yau S."/>
            <person name="Desgranges E."/>
            <person name="Martin J."/>
            <person name="Schackwitz W."/>
            <person name="Kuo A."/>
            <person name="Salin G."/>
            <person name="Donnadieu C."/>
            <person name="Desdevises Y."/>
            <person name="Sanchez-Ferandin S."/>
            <person name="Moreau H."/>
            <person name="Rivals E."/>
            <person name="Grigoriev I.V."/>
            <person name="Grimsley N."/>
            <person name="Eyre-Walker A."/>
            <person name="Piganeau G."/>
        </authorList>
    </citation>
    <scope>NUCLEOTIDE SEQUENCE [LARGE SCALE GENOMIC DNA]</scope>
    <source>
        <strain evidence="7">RCC 1115</strain>
    </source>
</reference>
<dbReference type="InterPro" id="IPR001451">
    <property type="entry name" value="Hexapep"/>
</dbReference>
<gene>
    <name evidence="7" type="ORF">BE221DRAFT_82759</name>
</gene>
<dbReference type="InterPro" id="IPR010137">
    <property type="entry name" value="Lipid_A_LpxA"/>
</dbReference>
<dbReference type="PIRSF" id="PIRSF000456">
    <property type="entry name" value="UDP-GlcNAc_acltr"/>
    <property type="match status" value="1"/>
</dbReference>
<dbReference type="GO" id="GO:0008780">
    <property type="term" value="F:acyl-[acyl-carrier-protein]-UDP-N-acetylglucosamine O-acyltransferase activity"/>
    <property type="evidence" value="ECO:0007669"/>
    <property type="project" value="InterPro"/>
</dbReference>